<feature type="compositionally biased region" description="Low complexity" evidence="1">
    <location>
        <begin position="110"/>
        <end position="119"/>
    </location>
</feature>
<gene>
    <name evidence="2" type="ORF">LCGC14_2927850</name>
</gene>
<accession>A0A0F9ACW7</accession>
<feature type="non-terminal residue" evidence="2">
    <location>
        <position position="1"/>
    </location>
</feature>
<proteinExistence type="predicted"/>
<sequence length="144" mass="15244">GLPIPPDQSIGLQDVILRYDMRAASAMSLIGRSAKQQNMLLLLQALGGPLVNPMVNWQAFYRSLFIDFEKSNPDEFLLPMTPEQLKLIQMAGVMSSLLSPETASGGKSGGSNKVSGSGKSINSDILDQLIQPAASADVGALGAR</sequence>
<name>A0A0F9ACW7_9ZZZZ</name>
<feature type="region of interest" description="Disordered" evidence="1">
    <location>
        <begin position="99"/>
        <end position="119"/>
    </location>
</feature>
<evidence type="ECO:0000313" key="2">
    <source>
        <dbReference type="EMBL" id="KKK70056.1"/>
    </source>
</evidence>
<dbReference type="EMBL" id="LAZR01058364">
    <property type="protein sequence ID" value="KKK70056.1"/>
    <property type="molecule type" value="Genomic_DNA"/>
</dbReference>
<evidence type="ECO:0000256" key="1">
    <source>
        <dbReference type="SAM" id="MobiDB-lite"/>
    </source>
</evidence>
<dbReference type="AlphaFoldDB" id="A0A0F9ACW7"/>
<reference evidence="2" key="1">
    <citation type="journal article" date="2015" name="Nature">
        <title>Complex archaea that bridge the gap between prokaryotes and eukaryotes.</title>
        <authorList>
            <person name="Spang A."/>
            <person name="Saw J.H."/>
            <person name="Jorgensen S.L."/>
            <person name="Zaremba-Niedzwiedzka K."/>
            <person name="Martijn J."/>
            <person name="Lind A.E."/>
            <person name="van Eijk R."/>
            <person name="Schleper C."/>
            <person name="Guy L."/>
            <person name="Ettema T.J."/>
        </authorList>
    </citation>
    <scope>NUCLEOTIDE SEQUENCE</scope>
</reference>
<protein>
    <submittedName>
        <fullName evidence="2">Uncharacterized protein</fullName>
    </submittedName>
</protein>
<organism evidence="2">
    <name type="scientific">marine sediment metagenome</name>
    <dbReference type="NCBI Taxonomy" id="412755"/>
    <lineage>
        <taxon>unclassified sequences</taxon>
        <taxon>metagenomes</taxon>
        <taxon>ecological metagenomes</taxon>
    </lineage>
</organism>
<comment type="caution">
    <text evidence="2">The sequence shown here is derived from an EMBL/GenBank/DDBJ whole genome shotgun (WGS) entry which is preliminary data.</text>
</comment>